<keyword evidence="10" id="KW-0732">Signal</keyword>
<protein>
    <recommendedName>
        <fullName evidence="17">EF-hand domain-containing protein</fullName>
    </recommendedName>
</protein>
<dbReference type="PANTHER" id="PTHR19237:SF20">
    <property type="entry name" value="NUCLEOBINDIN 1"/>
    <property type="match status" value="1"/>
</dbReference>
<comment type="subcellular location">
    <subcellularLocation>
        <location evidence="2">Cytoplasm</location>
    </subcellularLocation>
    <subcellularLocation>
        <location evidence="3">Golgi apparatus</location>
    </subcellularLocation>
    <subcellularLocation>
        <location evidence="1">Membrane</location>
        <topology evidence="1">Peripheral membrane protein</topology>
    </subcellularLocation>
    <subcellularLocation>
        <location evidence="4">Secreted</location>
    </subcellularLocation>
</comment>
<keyword evidence="14" id="KW-0238">DNA-binding</keyword>
<dbReference type="AlphaFoldDB" id="A0A8S0Z300"/>
<feature type="compositionally biased region" description="Low complexity" evidence="16">
    <location>
        <begin position="615"/>
        <end position="662"/>
    </location>
</feature>
<evidence type="ECO:0000256" key="16">
    <source>
        <dbReference type="SAM" id="MobiDB-lite"/>
    </source>
</evidence>
<keyword evidence="7" id="KW-0964">Secreted</keyword>
<keyword evidence="19" id="KW-1185">Reference proteome</keyword>
<name>A0A8S0Z300_ARCPL</name>
<keyword evidence="6" id="KW-0963">Cytoplasm</keyword>
<dbReference type="GO" id="GO:0003677">
    <property type="term" value="F:DNA binding"/>
    <property type="evidence" value="ECO:0007669"/>
    <property type="project" value="UniProtKB-KW"/>
</dbReference>
<evidence type="ECO:0000256" key="13">
    <source>
        <dbReference type="ARBA" id="ARBA00023034"/>
    </source>
</evidence>
<evidence type="ECO:0000256" key="1">
    <source>
        <dbReference type="ARBA" id="ARBA00004170"/>
    </source>
</evidence>
<evidence type="ECO:0000256" key="7">
    <source>
        <dbReference type="ARBA" id="ARBA00022525"/>
    </source>
</evidence>
<keyword evidence="11" id="KW-0677">Repeat</keyword>
<comment type="caution">
    <text evidence="18">The sequence shown here is derived from an EMBL/GenBank/DDBJ whole genome shotgun (WGS) entry which is preliminary data.</text>
</comment>
<reference evidence="18 19" key="1">
    <citation type="submission" date="2020-04" db="EMBL/GenBank/DDBJ databases">
        <authorList>
            <person name="Wallbank WR R."/>
            <person name="Pardo Diaz C."/>
            <person name="Kozak K."/>
            <person name="Martin S."/>
            <person name="Jiggins C."/>
            <person name="Moest M."/>
            <person name="Warren A I."/>
            <person name="Byers J.R.P. K."/>
            <person name="Montejo-Kovacevich G."/>
            <person name="Yen C E."/>
        </authorList>
    </citation>
    <scope>NUCLEOTIDE SEQUENCE [LARGE SCALE GENOMIC DNA]</scope>
</reference>
<evidence type="ECO:0000313" key="19">
    <source>
        <dbReference type="Proteomes" id="UP000494106"/>
    </source>
</evidence>
<feature type="domain" description="EF-hand" evidence="17">
    <location>
        <begin position="346"/>
        <end position="381"/>
    </location>
</feature>
<keyword evidence="9" id="KW-0344">Guanine-nucleotide releasing factor</keyword>
<dbReference type="GO" id="GO:0005794">
    <property type="term" value="C:Golgi apparatus"/>
    <property type="evidence" value="ECO:0007669"/>
    <property type="project" value="UniProtKB-SubCell"/>
</dbReference>
<dbReference type="PROSITE" id="PS50222">
    <property type="entry name" value="EF_HAND_2"/>
    <property type="match status" value="1"/>
</dbReference>
<dbReference type="CDD" id="cd00051">
    <property type="entry name" value="EFh"/>
    <property type="match status" value="1"/>
</dbReference>
<evidence type="ECO:0000256" key="8">
    <source>
        <dbReference type="ARBA" id="ARBA00022553"/>
    </source>
</evidence>
<evidence type="ECO:0000256" key="9">
    <source>
        <dbReference type="ARBA" id="ARBA00022658"/>
    </source>
</evidence>
<evidence type="ECO:0000256" key="12">
    <source>
        <dbReference type="ARBA" id="ARBA00022837"/>
    </source>
</evidence>
<comment type="similarity">
    <text evidence="5">Belongs to the nucleobindin family.</text>
</comment>
<evidence type="ECO:0000313" key="18">
    <source>
        <dbReference type="EMBL" id="CAB3225968.1"/>
    </source>
</evidence>
<organism evidence="18 19">
    <name type="scientific">Arctia plantaginis</name>
    <name type="common">Wood tiger moth</name>
    <name type="synonym">Phalaena plantaginis</name>
    <dbReference type="NCBI Taxonomy" id="874455"/>
    <lineage>
        <taxon>Eukaryota</taxon>
        <taxon>Metazoa</taxon>
        <taxon>Ecdysozoa</taxon>
        <taxon>Arthropoda</taxon>
        <taxon>Hexapoda</taxon>
        <taxon>Insecta</taxon>
        <taxon>Pterygota</taxon>
        <taxon>Neoptera</taxon>
        <taxon>Endopterygota</taxon>
        <taxon>Lepidoptera</taxon>
        <taxon>Glossata</taxon>
        <taxon>Ditrysia</taxon>
        <taxon>Noctuoidea</taxon>
        <taxon>Erebidae</taxon>
        <taxon>Arctiinae</taxon>
        <taxon>Arctia</taxon>
    </lineage>
</organism>
<dbReference type="SUPFAM" id="SSF47473">
    <property type="entry name" value="EF-hand"/>
    <property type="match status" value="1"/>
</dbReference>
<keyword evidence="8" id="KW-0597">Phosphoprotein</keyword>
<dbReference type="InterPro" id="IPR018247">
    <property type="entry name" value="EF_Hand_1_Ca_BS"/>
</dbReference>
<keyword evidence="15" id="KW-0472">Membrane</keyword>
<evidence type="ECO:0000256" key="14">
    <source>
        <dbReference type="ARBA" id="ARBA00023125"/>
    </source>
</evidence>
<dbReference type="InterPro" id="IPR011992">
    <property type="entry name" value="EF-hand-dom_pair"/>
</dbReference>
<dbReference type="GO" id="GO:0005509">
    <property type="term" value="F:calcium ion binding"/>
    <property type="evidence" value="ECO:0007669"/>
    <property type="project" value="InterPro"/>
</dbReference>
<keyword evidence="13" id="KW-0333">Golgi apparatus</keyword>
<evidence type="ECO:0000256" key="4">
    <source>
        <dbReference type="ARBA" id="ARBA00004613"/>
    </source>
</evidence>
<dbReference type="GO" id="GO:0016020">
    <property type="term" value="C:membrane"/>
    <property type="evidence" value="ECO:0007669"/>
    <property type="project" value="UniProtKB-SubCell"/>
</dbReference>
<dbReference type="GO" id="GO:0005085">
    <property type="term" value="F:guanyl-nucleotide exchange factor activity"/>
    <property type="evidence" value="ECO:0007669"/>
    <property type="project" value="UniProtKB-KW"/>
</dbReference>
<proteinExistence type="inferred from homology"/>
<dbReference type="InterPro" id="IPR002048">
    <property type="entry name" value="EF_hand_dom"/>
</dbReference>
<dbReference type="PANTHER" id="PTHR19237">
    <property type="entry name" value="NUCLEOBINDIN"/>
    <property type="match status" value="1"/>
</dbReference>
<dbReference type="Pfam" id="PF25434">
    <property type="entry name" value="NUCB1_N"/>
    <property type="match status" value="1"/>
</dbReference>
<feature type="compositionally biased region" description="Low complexity" evidence="16">
    <location>
        <begin position="588"/>
        <end position="607"/>
    </location>
</feature>
<dbReference type="InterPro" id="IPR040250">
    <property type="entry name" value="Nucleobindin"/>
</dbReference>
<evidence type="ECO:0000256" key="10">
    <source>
        <dbReference type="ARBA" id="ARBA00022729"/>
    </source>
</evidence>
<dbReference type="OrthoDB" id="5982823at2759"/>
<dbReference type="PROSITE" id="PS00018">
    <property type="entry name" value="EF_HAND_1"/>
    <property type="match status" value="1"/>
</dbReference>
<dbReference type="GO" id="GO:0070062">
    <property type="term" value="C:extracellular exosome"/>
    <property type="evidence" value="ECO:0007669"/>
    <property type="project" value="TreeGrafter"/>
</dbReference>
<evidence type="ECO:0000256" key="15">
    <source>
        <dbReference type="ARBA" id="ARBA00023136"/>
    </source>
</evidence>
<feature type="compositionally biased region" description="Low complexity" evidence="16">
    <location>
        <begin position="448"/>
        <end position="477"/>
    </location>
</feature>
<dbReference type="EMBL" id="CADEBC010000208">
    <property type="protein sequence ID" value="CAB3225968.1"/>
    <property type="molecule type" value="Genomic_DNA"/>
</dbReference>
<evidence type="ECO:0000256" key="11">
    <source>
        <dbReference type="ARBA" id="ARBA00022737"/>
    </source>
</evidence>
<dbReference type="Gene3D" id="1.10.238.10">
    <property type="entry name" value="EF-hand"/>
    <property type="match status" value="1"/>
</dbReference>
<feature type="compositionally biased region" description="Low complexity" evidence="16">
    <location>
        <begin position="486"/>
        <end position="564"/>
    </location>
</feature>
<gene>
    <name evidence="18" type="ORF">APLA_LOCUS2667</name>
</gene>
<evidence type="ECO:0000256" key="2">
    <source>
        <dbReference type="ARBA" id="ARBA00004496"/>
    </source>
</evidence>
<evidence type="ECO:0000256" key="3">
    <source>
        <dbReference type="ARBA" id="ARBA00004555"/>
    </source>
</evidence>
<accession>A0A8S0Z300</accession>
<evidence type="ECO:0000256" key="6">
    <source>
        <dbReference type="ARBA" id="ARBA00022490"/>
    </source>
</evidence>
<sequence>MGSKLDRKRILELGILTFTFNAGELKSLVVVITGKMKLLSSSLFLLVILHCSYAPPVTPEKSNEQDSEVKDDLEEYMEYHRYLKEVVQALESDQDFRERLEKADEEDVRSGKIAEQLDFVNHNVRTKLDEIKRRELERLRHLATKQFELTNNLEPMGKVPTNEHLDHVNPHTFEIEDLKKLIKKTTADLEAADKKRKEEFKEYEMQKKFEEHQKVESMDETAKKEYMEKAKQEEEAIKHHTPLHHPGSKQQLEEVWEKQDHMEQQQFDPKVFFMMHVAKEQLLEIWKNGDNMDTKDFNPKVFFMMHDVDGNGVWDADEVKALFIKELDKLYGPGGPNKDLHERAEEMERMREHVFKENDRNRDGLIDFNEFMLETQKAEFTQDEGWKTLEENQIYSQNEYQEYERRKLEELKYLQQRGLVDAHGQPLPGAQHQIHQALQQYHHYQQQQAYHDMQQQHFQGQQQHYPPGQMPQGQMPPGQVPPYQQPPYQGQVPQYQQAPGQQYQQGVPPQGQQQYLGQPPQGQPQYQGQPPQGSQQYQGQPPQGQQQYQGQPPQGQQQYQGQPPQGQPPQGQPQYQGQPPQGQPPQGQPQYQGQPPQGQPQYQGQPPQGQPPQGQPQYQRQPPQGQQQHQGQPPQVPQQQAQASQAQPQGQVPVQGNVSQGQAQQVPQAVTNQGQGVQLNQAQQPVPAQNQAVPASVGSNH</sequence>
<keyword evidence="12" id="KW-0106">Calcium</keyword>
<feature type="compositionally biased region" description="Low complexity" evidence="16">
    <location>
        <begin position="672"/>
        <end position="695"/>
    </location>
</feature>
<dbReference type="InterPro" id="IPR057576">
    <property type="entry name" value="NUCB1_N"/>
</dbReference>
<evidence type="ECO:0000256" key="5">
    <source>
        <dbReference type="ARBA" id="ARBA00008063"/>
    </source>
</evidence>
<dbReference type="GO" id="GO:0005793">
    <property type="term" value="C:endoplasmic reticulum-Golgi intermediate compartment"/>
    <property type="evidence" value="ECO:0007669"/>
    <property type="project" value="TreeGrafter"/>
</dbReference>
<feature type="region of interest" description="Disordered" evidence="16">
    <location>
        <begin position="448"/>
        <end position="701"/>
    </location>
</feature>
<dbReference type="Proteomes" id="UP000494106">
    <property type="component" value="Unassembled WGS sequence"/>
</dbReference>
<evidence type="ECO:0000259" key="17">
    <source>
        <dbReference type="PROSITE" id="PS50222"/>
    </source>
</evidence>